<accession>A0A5B9GMM1</accession>
<gene>
    <name evidence="9" type="ORF">EOV40_007440</name>
</gene>
<organism evidence="9 10">
    <name type="scientific">Acetobacter oryzoeni</name>
    <dbReference type="NCBI Taxonomy" id="2500548"/>
    <lineage>
        <taxon>Bacteria</taxon>
        <taxon>Pseudomonadati</taxon>
        <taxon>Pseudomonadota</taxon>
        <taxon>Alphaproteobacteria</taxon>
        <taxon>Acetobacterales</taxon>
        <taxon>Acetobacteraceae</taxon>
        <taxon>Acetobacter</taxon>
    </lineage>
</organism>
<feature type="transmembrane region" description="Helical" evidence="7">
    <location>
        <begin position="138"/>
        <end position="159"/>
    </location>
</feature>
<dbReference type="GO" id="GO:0005886">
    <property type="term" value="C:plasma membrane"/>
    <property type="evidence" value="ECO:0007669"/>
    <property type="project" value="UniProtKB-SubCell"/>
</dbReference>
<dbReference type="InterPro" id="IPR002898">
    <property type="entry name" value="MotA_ExbB_proton_chnl"/>
</dbReference>
<evidence type="ECO:0000256" key="6">
    <source>
        <dbReference type="RuleBase" id="RU004057"/>
    </source>
</evidence>
<comment type="similarity">
    <text evidence="6">Belongs to the exbB/tolQ family.</text>
</comment>
<feature type="domain" description="MotA/TolQ/ExbB proton channel" evidence="8">
    <location>
        <begin position="104"/>
        <end position="211"/>
    </location>
</feature>
<dbReference type="RefSeq" id="WP_128105537.1">
    <property type="nucleotide sequence ID" value="NZ_CP042808.1"/>
</dbReference>
<keyword evidence="6" id="KW-0813">Transport</keyword>
<evidence type="ECO:0000256" key="1">
    <source>
        <dbReference type="ARBA" id="ARBA00004651"/>
    </source>
</evidence>
<feature type="transmembrane region" description="Helical" evidence="7">
    <location>
        <begin position="30"/>
        <end position="48"/>
    </location>
</feature>
<keyword evidence="6" id="KW-0653">Protein transport</keyword>
<evidence type="ECO:0000313" key="9">
    <source>
        <dbReference type="EMBL" id="QEE85560.1"/>
    </source>
</evidence>
<evidence type="ECO:0000256" key="5">
    <source>
        <dbReference type="ARBA" id="ARBA00023136"/>
    </source>
</evidence>
<keyword evidence="5 7" id="KW-0472">Membrane</keyword>
<keyword evidence="4 7" id="KW-1133">Transmembrane helix</keyword>
<comment type="subcellular location">
    <subcellularLocation>
        <location evidence="1">Cell membrane</location>
        <topology evidence="1">Multi-pass membrane protein</topology>
    </subcellularLocation>
    <subcellularLocation>
        <location evidence="6">Membrane</location>
        <topology evidence="6">Multi-pass membrane protein</topology>
    </subcellularLocation>
</comment>
<keyword evidence="2" id="KW-1003">Cell membrane</keyword>
<name>A0A5B9GMM1_9PROT</name>
<sequence length="673" mass="72424">MLSLFSSVGIFVRNFVLDFAQILVWDPSPGLVVLILFIWLAIASVQVIRRYRSRLTAIRKLREKIETGLPQDRESIAHWSEQAAKANSAECSLQEAWHEFDETLVFDTKEPPHLHNSVRPSLFFNVEDLHFGSGFFRICPGLFVSVGLACTFLGLIAALQTMAQSNAITDQAMQHLLQIASAKFIMSLMGLACSIVFTMLLRYLTVKLDKALNGLCGTIEKKLTFVSFEQIGFDQLKAMQEAREHNQALTTQLVAEIGKPLRDELPAAISNSITTAMQPILDKVGQQGSDSLSELASDLSSQLSSSVGAALSQASDRLATAADRIGQLVTQMDTSSGRMGSEMEQAIVRMGQAVDDLRGTMSETAQTTSGALNQGAELLLSVMNRTLEGIRDNTSEGARAMSTAAQELSEAARTMRSEMEDAAHAGAEAAQLRMKEAGETANVSIAATGQSVLSAFGQAGNDIARVASEVSTRANSELIAPITAISERLGSFVEVLDQGATAMRRSADAVRDGAQAGAEAAGTFRSSSQDLIAAAEPVRATTERIESAMRQMAEGTHNAVSLVTRSAQSTAESAAQVLASASKTLGDERRGIETTLEAVTQVLERLQGQGERLDTIDEELGKAFDLYAIQVEQAMQSIRSHVEEMSKGLNSAVSKLQSIIEQQNEFSPQQGHS</sequence>
<keyword evidence="3 7" id="KW-0812">Transmembrane</keyword>
<dbReference type="Gene3D" id="1.20.120.20">
    <property type="entry name" value="Apolipoprotein"/>
    <property type="match status" value="1"/>
</dbReference>
<proteinExistence type="inferred from homology"/>
<dbReference type="KEGG" id="aoy:EOV40_007440"/>
<evidence type="ECO:0000259" key="8">
    <source>
        <dbReference type="Pfam" id="PF01618"/>
    </source>
</evidence>
<dbReference type="GO" id="GO:0015031">
    <property type="term" value="P:protein transport"/>
    <property type="evidence" value="ECO:0007669"/>
    <property type="project" value="UniProtKB-KW"/>
</dbReference>
<evidence type="ECO:0000256" key="4">
    <source>
        <dbReference type="ARBA" id="ARBA00022989"/>
    </source>
</evidence>
<evidence type="ECO:0000256" key="3">
    <source>
        <dbReference type="ARBA" id="ARBA00022692"/>
    </source>
</evidence>
<dbReference type="NCBIfam" id="NF033914">
    <property type="entry name" value="antiphage_ZorA_1"/>
    <property type="match status" value="1"/>
</dbReference>
<protein>
    <recommendedName>
        <fullName evidence="8">MotA/TolQ/ExbB proton channel domain-containing protein</fullName>
    </recommendedName>
</protein>
<evidence type="ECO:0000256" key="7">
    <source>
        <dbReference type="SAM" id="Phobius"/>
    </source>
</evidence>
<dbReference type="Pfam" id="PF01618">
    <property type="entry name" value="MotA_ExbB"/>
    <property type="match status" value="1"/>
</dbReference>
<keyword evidence="10" id="KW-1185">Reference proteome</keyword>
<evidence type="ECO:0000256" key="2">
    <source>
        <dbReference type="ARBA" id="ARBA00022475"/>
    </source>
</evidence>
<dbReference type="AlphaFoldDB" id="A0A5B9GMM1"/>
<feature type="transmembrane region" description="Helical" evidence="7">
    <location>
        <begin position="179"/>
        <end position="201"/>
    </location>
</feature>
<evidence type="ECO:0000313" key="10">
    <source>
        <dbReference type="Proteomes" id="UP000287027"/>
    </source>
</evidence>
<dbReference type="Proteomes" id="UP000287027">
    <property type="component" value="Chromosome"/>
</dbReference>
<reference evidence="9 10" key="1">
    <citation type="submission" date="2019-08" db="EMBL/GenBank/DDBJ databases">
        <title>Acetobacter oryzioeni sp. nov., isolated from Korean rice wine vinegar.</title>
        <authorList>
            <person name="Baek J.H."/>
            <person name="Kim K.H."/>
            <person name="Jeon C.O."/>
            <person name="Han D.M."/>
        </authorList>
    </citation>
    <scope>NUCLEOTIDE SEQUENCE [LARGE SCALE GENOMIC DNA]</scope>
    <source>
        <strain evidence="9 10">B6</strain>
    </source>
</reference>
<dbReference type="EMBL" id="CP042808">
    <property type="protein sequence ID" value="QEE85560.1"/>
    <property type="molecule type" value="Genomic_DNA"/>
</dbReference>